<dbReference type="AlphaFoldDB" id="A0A8X6SX07"/>
<accession>A0A8X6SX07</accession>
<keyword evidence="2" id="KW-1185">Reference proteome</keyword>
<comment type="caution">
    <text evidence="1">The sequence shown here is derived from an EMBL/GenBank/DDBJ whole genome shotgun (WGS) entry which is preliminary data.</text>
</comment>
<organism evidence="1 2">
    <name type="scientific">Trichonephila clavipes</name>
    <name type="common">Golden silk orbweaver</name>
    <name type="synonym">Nephila clavipes</name>
    <dbReference type="NCBI Taxonomy" id="2585209"/>
    <lineage>
        <taxon>Eukaryota</taxon>
        <taxon>Metazoa</taxon>
        <taxon>Ecdysozoa</taxon>
        <taxon>Arthropoda</taxon>
        <taxon>Chelicerata</taxon>
        <taxon>Arachnida</taxon>
        <taxon>Araneae</taxon>
        <taxon>Araneomorphae</taxon>
        <taxon>Entelegynae</taxon>
        <taxon>Araneoidea</taxon>
        <taxon>Nephilidae</taxon>
        <taxon>Trichonephila</taxon>
    </lineage>
</organism>
<dbReference type="Gene3D" id="3.30.420.10">
    <property type="entry name" value="Ribonuclease H-like superfamily/Ribonuclease H"/>
    <property type="match status" value="1"/>
</dbReference>
<protein>
    <submittedName>
        <fullName evidence="1">Transposable element Tcb1 transposase</fullName>
    </submittedName>
</protein>
<proteinExistence type="predicted"/>
<evidence type="ECO:0000313" key="2">
    <source>
        <dbReference type="Proteomes" id="UP000887159"/>
    </source>
</evidence>
<gene>
    <name evidence="1" type="primary">X975_01314</name>
    <name evidence="1" type="ORF">TNCV_1315021</name>
</gene>
<reference evidence="1" key="1">
    <citation type="submission" date="2020-08" db="EMBL/GenBank/DDBJ databases">
        <title>Multicomponent nature underlies the extraordinary mechanical properties of spider dragline silk.</title>
        <authorList>
            <person name="Kono N."/>
            <person name="Nakamura H."/>
            <person name="Mori M."/>
            <person name="Yoshida Y."/>
            <person name="Ohtoshi R."/>
            <person name="Malay A.D."/>
            <person name="Moran D.A.P."/>
            <person name="Tomita M."/>
            <person name="Numata K."/>
            <person name="Arakawa K."/>
        </authorList>
    </citation>
    <scope>NUCLEOTIDE SEQUENCE</scope>
</reference>
<dbReference type="GO" id="GO:0003676">
    <property type="term" value="F:nucleic acid binding"/>
    <property type="evidence" value="ECO:0007669"/>
    <property type="project" value="InterPro"/>
</dbReference>
<sequence length="123" mass="14222">MTVHWYVHDILQTHVLPLMSELLGAPFQQHNVRPHTAWMSQDRPPPPHNDPTLTFSILRFVKIEHIWDHLGFQVGQPTCLVELEERLQQLWNEMSQDIIRNLYASMPARIASCNCARGGTTQS</sequence>
<dbReference type="EMBL" id="BMAU01021329">
    <property type="protein sequence ID" value="GFY14448.1"/>
    <property type="molecule type" value="Genomic_DNA"/>
</dbReference>
<name>A0A8X6SX07_TRICX</name>
<evidence type="ECO:0000313" key="1">
    <source>
        <dbReference type="EMBL" id="GFY14448.1"/>
    </source>
</evidence>
<dbReference type="Proteomes" id="UP000887159">
    <property type="component" value="Unassembled WGS sequence"/>
</dbReference>
<dbReference type="InterPro" id="IPR036397">
    <property type="entry name" value="RNaseH_sf"/>
</dbReference>